<dbReference type="InterPro" id="IPR044713">
    <property type="entry name" value="DNJA1/2-like"/>
</dbReference>
<dbReference type="PROSITE" id="PS51188">
    <property type="entry name" value="ZF_CR"/>
    <property type="match status" value="1"/>
</dbReference>
<dbReference type="InterPro" id="IPR036869">
    <property type="entry name" value="J_dom_sf"/>
</dbReference>
<dbReference type="InterPro" id="IPR008971">
    <property type="entry name" value="HSP40/DnaJ_pept-bd"/>
</dbReference>
<dbReference type="Gene3D" id="1.10.287.110">
    <property type="entry name" value="DnaJ domain"/>
    <property type="match status" value="1"/>
</dbReference>
<dbReference type="GO" id="GO:0030544">
    <property type="term" value="F:Hsp70 protein binding"/>
    <property type="evidence" value="ECO:0007669"/>
    <property type="project" value="InterPro"/>
</dbReference>
<dbReference type="InterPro" id="IPR002939">
    <property type="entry name" value="DnaJ_C"/>
</dbReference>
<evidence type="ECO:0000313" key="10">
    <source>
        <dbReference type="EMBL" id="CAF1454781.1"/>
    </source>
</evidence>
<evidence type="ECO:0000259" key="7">
    <source>
        <dbReference type="PROSITE" id="PS50076"/>
    </source>
</evidence>
<dbReference type="EMBL" id="CAJNOH010000911">
    <property type="protein sequence ID" value="CAF1146864.1"/>
    <property type="molecule type" value="Genomic_DNA"/>
</dbReference>
<organism evidence="9 11">
    <name type="scientific">Rotaria sordida</name>
    <dbReference type="NCBI Taxonomy" id="392033"/>
    <lineage>
        <taxon>Eukaryota</taxon>
        <taxon>Metazoa</taxon>
        <taxon>Spiralia</taxon>
        <taxon>Gnathifera</taxon>
        <taxon>Rotifera</taxon>
        <taxon>Eurotatoria</taxon>
        <taxon>Bdelloidea</taxon>
        <taxon>Philodinida</taxon>
        <taxon>Philodinidae</taxon>
        <taxon>Rotaria</taxon>
    </lineage>
</organism>
<dbReference type="InterPro" id="IPR001305">
    <property type="entry name" value="HSP_DnaJ_Cys-rich_dom"/>
</dbReference>
<evidence type="ECO:0000256" key="4">
    <source>
        <dbReference type="ARBA" id="ARBA00022833"/>
    </source>
</evidence>
<gene>
    <name evidence="9" type="ORF">PYM288_LOCUS22010</name>
    <name evidence="10" type="ORF">SEV965_LOCUS33867</name>
</gene>
<evidence type="ECO:0000313" key="9">
    <source>
        <dbReference type="EMBL" id="CAF1146864.1"/>
    </source>
</evidence>
<sequence>MVLDRTLYNVLGVEPNATQEQISKAVKKKSLEHHPDRGGSHEKMQQVNAAKEILMDPQKREIYDRYGLEGMKRGMTNENFNFPGFPGNIFDLFNLFEHGNNSQGRSTVNKGNDIKHVIKVSLEELYSGTTRTIFIDCDFVCIECNGIGGHDGFPRECNTCEGTGIEKVIHRLSPMSQQIQRKCSTCNGEGYVIESIDCCRTCDGRKVIQQEKTFDVHIAHGSQHKEKIKLSGQGNQIPNGEAGTVYIILEQQPHATFNRKDDDLIMTMEINLTESLCGFQRTITLLDGHKILINHPPGKPIVPNSYRTLKGYGMPNRNTHTNGDVIIRFDVKFPEDNFIQNESQYKQLEAILPPKMRNILKNNEHYEEVKMMPCDSFQENSHQNHFSNGHHHHNHGEEYEDDVHFNGYPEGVRCPTQ</sequence>
<dbReference type="CDD" id="cd10747">
    <property type="entry name" value="DnaJ_C"/>
    <property type="match status" value="1"/>
</dbReference>
<evidence type="ECO:0000256" key="6">
    <source>
        <dbReference type="SAM" id="MobiDB-lite"/>
    </source>
</evidence>
<dbReference type="FunFam" id="2.10.230.10:FF:000001">
    <property type="entry name" value="DnaJ subfamily A member 2"/>
    <property type="match status" value="1"/>
</dbReference>
<dbReference type="Proteomes" id="UP000663889">
    <property type="component" value="Unassembled WGS sequence"/>
</dbReference>
<dbReference type="Pfam" id="PF00226">
    <property type="entry name" value="DnaJ"/>
    <property type="match status" value="1"/>
</dbReference>
<dbReference type="Gene3D" id="2.10.230.10">
    <property type="entry name" value="Heat shock protein DnaJ, cysteine-rich domain"/>
    <property type="match status" value="1"/>
</dbReference>
<dbReference type="SUPFAM" id="SSF49493">
    <property type="entry name" value="HSP40/DnaJ peptide-binding domain"/>
    <property type="match status" value="2"/>
</dbReference>
<keyword evidence="3 5" id="KW-0863">Zinc-finger</keyword>
<feature type="zinc finger region" description="CR-type" evidence="5">
    <location>
        <begin position="128"/>
        <end position="211"/>
    </location>
</feature>
<evidence type="ECO:0000256" key="5">
    <source>
        <dbReference type="PROSITE-ProRule" id="PRU00546"/>
    </source>
</evidence>
<feature type="region of interest" description="Disordered" evidence="6">
    <location>
        <begin position="380"/>
        <end position="417"/>
    </location>
</feature>
<keyword evidence="2" id="KW-0677">Repeat</keyword>
<keyword evidence="4 5" id="KW-0862">Zinc</keyword>
<dbReference type="Proteomes" id="UP000663854">
    <property type="component" value="Unassembled WGS sequence"/>
</dbReference>
<evidence type="ECO:0000256" key="2">
    <source>
        <dbReference type="ARBA" id="ARBA00022737"/>
    </source>
</evidence>
<dbReference type="EMBL" id="CAJNOU010004779">
    <property type="protein sequence ID" value="CAF1454781.1"/>
    <property type="molecule type" value="Genomic_DNA"/>
</dbReference>
<keyword evidence="1 5" id="KW-0479">Metal-binding</keyword>
<dbReference type="GO" id="GO:0006457">
    <property type="term" value="P:protein folding"/>
    <property type="evidence" value="ECO:0007669"/>
    <property type="project" value="InterPro"/>
</dbReference>
<dbReference type="GO" id="GO:0008270">
    <property type="term" value="F:zinc ion binding"/>
    <property type="evidence" value="ECO:0007669"/>
    <property type="project" value="UniProtKB-KW"/>
</dbReference>
<dbReference type="PRINTS" id="PR00625">
    <property type="entry name" value="JDOMAIN"/>
</dbReference>
<name>A0A814SMS9_9BILA</name>
<dbReference type="CDD" id="cd06257">
    <property type="entry name" value="DnaJ"/>
    <property type="match status" value="1"/>
</dbReference>
<reference evidence="9" key="1">
    <citation type="submission" date="2021-02" db="EMBL/GenBank/DDBJ databases">
        <authorList>
            <person name="Nowell W R."/>
        </authorList>
    </citation>
    <scope>NUCLEOTIDE SEQUENCE</scope>
</reference>
<evidence type="ECO:0000256" key="3">
    <source>
        <dbReference type="ARBA" id="ARBA00022771"/>
    </source>
</evidence>
<comment type="caution">
    <text evidence="9">The sequence shown here is derived from an EMBL/GenBank/DDBJ whole genome shotgun (WGS) entry which is preliminary data.</text>
</comment>
<dbReference type="PANTHER" id="PTHR43888">
    <property type="entry name" value="DNAJ-LIKE-2, ISOFORM A-RELATED"/>
    <property type="match status" value="1"/>
</dbReference>
<dbReference type="SUPFAM" id="SSF46565">
    <property type="entry name" value="Chaperone J-domain"/>
    <property type="match status" value="1"/>
</dbReference>
<dbReference type="CDD" id="cd10719">
    <property type="entry name" value="DnaJ_zf"/>
    <property type="match status" value="1"/>
</dbReference>
<accession>A0A814SMS9</accession>
<dbReference type="SMART" id="SM00271">
    <property type="entry name" value="DnaJ"/>
    <property type="match status" value="1"/>
</dbReference>
<evidence type="ECO:0000313" key="11">
    <source>
        <dbReference type="Proteomes" id="UP000663854"/>
    </source>
</evidence>
<dbReference type="PROSITE" id="PS50076">
    <property type="entry name" value="DNAJ_2"/>
    <property type="match status" value="1"/>
</dbReference>
<dbReference type="SUPFAM" id="SSF57938">
    <property type="entry name" value="DnaJ/Hsp40 cysteine-rich domain"/>
    <property type="match status" value="1"/>
</dbReference>
<dbReference type="FunFam" id="2.60.260.20:FF:000003">
    <property type="entry name" value="DnaJ subfamily A member 2"/>
    <property type="match status" value="1"/>
</dbReference>
<dbReference type="Pfam" id="PF01556">
    <property type="entry name" value="DnaJ_C"/>
    <property type="match status" value="1"/>
</dbReference>
<dbReference type="GO" id="GO:0051082">
    <property type="term" value="F:unfolded protein binding"/>
    <property type="evidence" value="ECO:0007669"/>
    <property type="project" value="InterPro"/>
</dbReference>
<dbReference type="Gene3D" id="2.60.260.20">
    <property type="entry name" value="Urease metallochaperone UreE, N-terminal domain"/>
    <property type="match status" value="2"/>
</dbReference>
<protein>
    <submittedName>
        <fullName evidence="9">Uncharacterized protein</fullName>
    </submittedName>
</protein>
<feature type="domain" description="J" evidence="7">
    <location>
        <begin position="6"/>
        <end position="67"/>
    </location>
</feature>
<dbReference type="InterPro" id="IPR036410">
    <property type="entry name" value="HSP_DnaJ_Cys-rich_dom_sf"/>
</dbReference>
<evidence type="ECO:0000256" key="1">
    <source>
        <dbReference type="ARBA" id="ARBA00022723"/>
    </source>
</evidence>
<dbReference type="Pfam" id="PF00684">
    <property type="entry name" value="DnaJ_CXXCXGXG"/>
    <property type="match status" value="1"/>
</dbReference>
<feature type="domain" description="CR-type" evidence="8">
    <location>
        <begin position="128"/>
        <end position="211"/>
    </location>
</feature>
<proteinExistence type="predicted"/>
<dbReference type="AlphaFoldDB" id="A0A814SMS9"/>
<dbReference type="InterPro" id="IPR001623">
    <property type="entry name" value="DnaJ_domain"/>
</dbReference>
<evidence type="ECO:0000259" key="8">
    <source>
        <dbReference type="PROSITE" id="PS51188"/>
    </source>
</evidence>